<sequence>MIKMHFVHYKTFKFAHFSPEPLEKCYNRSNTMEMT</sequence>
<reference evidence="1" key="1">
    <citation type="submission" date="2014-11" db="EMBL/GenBank/DDBJ databases">
        <authorList>
            <person name="Amaro Gonzalez C."/>
        </authorList>
    </citation>
    <scope>NUCLEOTIDE SEQUENCE</scope>
</reference>
<protein>
    <submittedName>
        <fullName evidence="1">Uncharacterized protein</fullName>
    </submittedName>
</protein>
<dbReference type="AlphaFoldDB" id="A0A0E9VK28"/>
<proteinExistence type="predicted"/>
<accession>A0A0E9VK28</accession>
<evidence type="ECO:0000313" key="1">
    <source>
        <dbReference type="EMBL" id="JAH78494.1"/>
    </source>
</evidence>
<dbReference type="EMBL" id="GBXM01030083">
    <property type="protein sequence ID" value="JAH78494.1"/>
    <property type="molecule type" value="Transcribed_RNA"/>
</dbReference>
<reference evidence="1" key="2">
    <citation type="journal article" date="2015" name="Fish Shellfish Immunol.">
        <title>Early steps in the European eel (Anguilla anguilla)-Vibrio vulnificus interaction in the gills: Role of the RtxA13 toxin.</title>
        <authorList>
            <person name="Callol A."/>
            <person name="Pajuelo D."/>
            <person name="Ebbesson L."/>
            <person name="Teles M."/>
            <person name="MacKenzie S."/>
            <person name="Amaro C."/>
        </authorList>
    </citation>
    <scope>NUCLEOTIDE SEQUENCE</scope>
</reference>
<organism evidence="1">
    <name type="scientific">Anguilla anguilla</name>
    <name type="common">European freshwater eel</name>
    <name type="synonym">Muraena anguilla</name>
    <dbReference type="NCBI Taxonomy" id="7936"/>
    <lineage>
        <taxon>Eukaryota</taxon>
        <taxon>Metazoa</taxon>
        <taxon>Chordata</taxon>
        <taxon>Craniata</taxon>
        <taxon>Vertebrata</taxon>
        <taxon>Euteleostomi</taxon>
        <taxon>Actinopterygii</taxon>
        <taxon>Neopterygii</taxon>
        <taxon>Teleostei</taxon>
        <taxon>Anguilliformes</taxon>
        <taxon>Anguillidae</taxon>
        <taxon>Anguilla</taxon>
    </lineage>
</organism>
<name>A0A0E9VK28_ANGAN</name>